<proteinExistence type="predicted"/>
<geneLocation type="nucleomorph" evidence="2"/>
<keyword evidence="1" id="KW-0812">Transmembrane</keyword>
<name>F2HHX9_9CRYP</name>
<gene>
    <name evidence="2" type="ORF">CPARA_2gp267</name>
</gene>
<dbReference type="Proteomes" id="UP000243423">
    <property type="component" value="Nucleomorph 2"/>
</dbReference>
<feature type="transmembrane region" description="Helical" evidence="1">
    <location>
        <begin position="145"/>
        <end position="168"/>
    </location>
</feature>
<keyword evidence="2" id="KW-0542">Nucleomorph</keyword>
<dbReference type="GeneID" id="10447166"/>
<keyword evidence="1" id="KW-0472">Membrane</keyword>
<sequence length="442" mass="53438">MKMLLFKKLIMLPGKIVKIKLDFFIKENSSYNLNSIGKKIHFFQIRSLLKYKKLKKNILETNLKYEIYFIILNKYLNLISIYKIWMFYVKSQHESSFPLVNKAKTGAELLVGFSYFTDKIHFYTPLTPMNFLNNLKFLLNKTEDFWPACKLLFFSFGTFIYHTNYIWIKHNYQKKINLNTYFFQTQKNARNIKEYNPIKKNANFLHFMNFNNNIQIENFNKKKNLFFYKFSEKSQKYNIKNTEVFFFLKKNFSIFLKKIPINNFVLLENFYCDFFLNNLFKIEEHLNFRNSRVFKLIADLDKTTDHLTIFENFIVFIKNITNLRKNLPNIKRTIFFSSEIMFFPFQEEHEFKWNKLVFFLNKKFKRNYFLHSNVVFYLNYLQILIINGIKVKMLLDTACGSVQTTTLCNCLSNVYNNFDKNYLKIIKYVNLSTGSSVLYLNI</sequence>
<dbReference type="AlphaFoldDB" id="F2HHX9"/>
<reference evidence="2 3" key="1">
    <citation type="journal article" date="2011" name="Genome Biol. Evol.">
        <title>Complete nucleomorph genome sequence of the nonphotosynthetic alga Cryptomonas paramecium reveals a core nucleomorph gene set.</title>
        <authorList>
            <person name="Tanifuji G."/>
            <person name="Onodera N.T."/>
            <person name="Wheeler T.J."/>
            <person name="Dlutek M."/>
            <person name="Donaher N."/>
            <person name="Archibald J.M."/>
        </authorList>
    </citation>
    <scope>NUCLEOTIDE SEQUENCE [LARGE SCALE GENOMIC DNA]</scope>
    <source>
        <strain evidence="2 3">CCAP977/2A</strain>
    </source>
</reference>
<dbReference type="EMBL" id="CP002173">
    <property type="protein sequence ID" value="AEA38925.1"/>
    <property type="molecule type" value="Genomic_DNA"/>
</dbReference>
<feature type="transmembrane region" description="Helical" evidence="1">
    <location>
        <begin position="65"/>
        <end position="88"/>
    </location>
</feature>
<dbReference type="RefSeq" id="XP_003239823.1">
    <property type="nucleotide sequence ID" value="XM_003239775.1"/>
</dbReference>
<evidence type="ECO:0000256" key="1">
    <source>
        <dbReference type="SAM" id="Phobius"/>
    </source>
</evidence>
<feature type="transmembrane region" description="Helical" evidence="1">
    <location>
        <begin position="368"/>
        <end position="389"/>
    </location>
</feature>
<accession>F2HHX9</accession>
<evidence type="ECO:0000313" key="3">
    <source>
        <dbReference type="Proteomes" id="UP000243423"/>
    </source>
</evidence>
<organism evidence="2 3">
    <name type="scientific">Cryptomonas paramaecium</name>
    <dbReference type="NCBI Taxonomy" id="2898"/>
    <lineage>
        <taxon>Eukaryota</taxon>
        <taxon>Cryptophyceae</taxon>
        <taxon>Cryptomonadales</taxon>
        <taxon>Cryptomonadaceae</taxon>
        <taxon>Cryptomonas</taxon>
    </lineage>
</organism>
<evidence type="ECO:0000313" key="2">
    <source>
        <dbReference type="EMBL" id="AEA38925.1"/>
    </source>
</evidence>
<protein>
    <submittedName>
        <fullName evidence="2">Uncharacterized protein</fullName>
    </submittedName>
</protein>
<keyword evidence="1" id="KW-1133">Transmembrane helix</keyword>